<dbReference type="PANTHER" id="PTHR43760:SF1">
    <property type="entry name" value="ENDORIBONUCLEASE L-PSP_CHORISMATE MUTASE-LIKE DOMAIN-CONTAINING PROTEIN"/>
    <property type="match status" value="1"/>
</dbReference>
<evidence type="ECO:0000313" key="4">
    <source>
        <dbReference type="Proteomes" id="UP000553632"/>
    </source>
</evidence>
<evidence type="ECO:0000256" key="1">
    <source>
        <dbReference type="SAM" id="Coils"/>
    </source>
</evidence>
<protein>
    <recommendedName>
        <fullName evidence="2">Endoribonuclease L-PSP/chorismate mutase-like domain-containing protein</fullName>
    </recommendedName>
</protein>
<comment type="caution">
    <text evidence="3">The sequence shown here is derived from an EMBL/GenBank/DDBJ whole genome shotgun (WGS) entry which is preliminary data.</text>
</comment>
<organism evidence="3 4">
    <name type="scientific">Perkinsus olseni</name>
    <name type="common">Perkinsus atlanticus</name>
    <dbReference type="NCBI Taxonomy" id="32597"/>
    <lineage>
        <taxon>Eukaryota</taxon>
        <taxon>Sar</taxon>
        <taxon>Alveolata</taxon>
        <taxon>Perkinsozoa</taxon>
        <taxon>Perkinsea</taxon>
        <taxon>Perkinsida</taxon>
        <taxon>Perkinsidae</taxon>
        <taxon>Perkinsus</taxon>
    </lineage>
</organism>
<keyword evidence="1" id="KW-0175">Coiled coil</keyword>
<dbReference type="CDD" id="cd02199">
    <property type="entry name" value="YjgF_YER057c_UK114_like_1"/>
    <property type="match status" value="1"/>
</dbReference>
<reference evidence="3 4" key="1">
    <citation type="submission" date="2020-04" db="EMBL/GenBank/DDBJ databases">
        <title>Perkinsus olseni comparative genomics.</title>
        <authorList>
            <person name="Bogema D.R."/>
        </authorList>
    </citation>
    <scope>NUCLEOTIDE SEQUENCE [LARGE SCALE GENOMIC DNA]</scope>
    <source>
        <strain evidence="3 4">ATCC PRA-207</strain>
    </source>
</reference>
<dbReference type="EMBL" id="JABANO010032906">
    <property type="protein sequence ID" value="KAF4707789.1"/>
    <property type="molecule type" value="Genomic_DNA"/>
</dbReference>
<dbReference type="InterPro" id="IPR035959">
    <property type="entry name" value="RutC-like_sf"/>
</dbReference>
<name>A0A7J6QGS0_PEROL</name>
<keyword evidence="4" id="KW-1185">Reference proteome</keyword>
<evidence type="ECO:0000259" key="2">
    <source>
        <dbReference type="Pfam" id="PF14588"/>
    </source>
</evidence>
<dbReference type="AlphaFoldDB" id="A0A7J6QGS0"/>
<dbReference type="InterPro" id="IPR013813">
    <property type="entry name" value="Endoribo_LPSP/chorism_mut-like"/>
</dbReference>
<sequence>MNEFCDLDECEEDITTIDFAVATVVLDEPLRITRALRGGGEAASVEPARKRRAELLASLAKRRRVEPSSERKPRAVGPSTLVVNIRQQLDILDMNLEKNNGLVDFHQQQASRYFEEVLYWERRLNAVEKEIEELLEKRMKVGKIKKYQADFARDGIIGLVEPEEKGDEISRARGASRMLVYTSPVPLSTCPQVITVPARFDFTGPVGPESRISSLGITLPSGATPLANYVPYRKSGHLVFVSGQLAKEVKEDGSAFFHQGKLGESCTVEEGQAAAKACGLNMIAQVKEACGGDLSKVKSVVKVEAFVNSTPDFVDQPKVINGCSDLLVAVFGEDVGRHSRFAIGCSSLPMGVAVEIGGVFEVSD</sequence>
<dbReference type="SUPFAM" id="SSF55298">
    <property type="entry name" value="YjgF-like"/>
    <property type="match status" value="1"/>
</dbReference>
<dbReference type="PANTHER" id="PTHR43760">
    <property type="entry name" value="ENDORIBONUCLEASE-RELATED"/>
    <property type="match status" value="1"/>
</dbReference>
<accession>A0A7J6QGS0</accession>
<dbReference type="Pfam" id="PF14588">
    <property type="entry name" value="YjgF_endoribonc"/>
    <property type="match status" value="1"/>
</dbReference>
<proteinExistence type="predicted"/>
<feature type="coiled-coil region" evidence="1">
    <location>
        <begin position="117"/>
        <end position="144"/>
    </location>
</feature>
<dbReference type="Proteomes" id="UP000553632">
    <property type="component" value="Unassembled WGS sequence"/>
</dbReference>
<evidence type="ECO:0000313" key="3">
    <source>
        <dbReference type="EMBL" id="KAF4707789.1"/>
    </source>
</evidence>
<gene>
    <name evidence="3" type="ORF">FOZ63_025782</name>
</gene>
<feature type="domain" description="Endoribonuclease L-PSP/chorismate mutase-like" evidence="2">
    <location>
        <begin position="209"/>
        <end position="350"/>
    </location>
</feature>
<dbReference type="Gene3D" id="3.30.1330.40">
    <property type="entry name" value="RutC-like"/>
    <property type="match status" value="1"/>
</dbReference>